<dbReference type="PANTHER" id="PTHR36570">
    <property type="entry name" value="DISULFIDE BOND FORMATION PROTEIN B"/>
    <property type="match status" value="1"/>
</dbReference>
<comment type="subcellular location">
    <subcellularLocation>
        <location evidence="1">Cell inner membrane</location>
        <topology evidence="1">Multi-pass membrane protein</topology>
    </subcellularLocation>
</comment>
<feature type="transmembrane region" description="Helical" evidence="16">
    <location>
        <begin position="132"/>
        <end position="151"/>
    </location>
</feature>
<dbReference type="GO" id="GO:0005886">
    <property type="term" value="C:plasma membrane"/>
    <property type="evidence" value="ECO:0007669"/>
    <property type="project" value="UniProtKB-SubCell"/>
</dbReference>
<gene>
    <name evidence="17" type="ORF">GS634_02725</name>
</gene>
<accession>A0AA91BYL6</accession>
<keyword evidence="7 16" id="KW-1133">Transmembrane helix</keyword>
<evidence type="ECO:0000256" key="7">
    <source>
        <dbReference type="ARBA" id="ARBA00022989"/>
    </source>
</evidence>
<keyword evidence="4" id="KW-0997">Cell inner membrane</keyword>
<dbReference type="InterPro" id="IPR024199">
    <property type="entry name" value="Uncharacterised_DsbB"/>
</dbReference>
<comment type="caution">
    <text evidence="17">The sequence shown here is derived from an EMBL/GenBank/DDBJ whole genome shotgun (WGS) entry which is preliminary data.</text>
</comment>
<keyword evidence="5 16" id="KW-0812">Transmembrane</keyword>
<dbReference type="InterPro" id="IPR050183">
    <property type="entry name" value="DsbB"/>
</dbReference>
<evidence type="ECO:0000256" key="2">
    <source>
        <dbReference type="ARBA" id="ARBA00022448"/>
    </source>
</evidence>
<dbReference type="AlphaFoldDB" id="A0AA91BYL6"/>
<dbReference type="Gene3D" id="1.20.1550.10">
    <property type="entry name" value="DsbB-like"/>
    <property type="match status" value="1"/>
</dbReference>
<evidence type="ECO:0000256" key="8">
    <source>
        <dbReference type="ARBA" id="ARBA00023002"/>
    </source>
</evidence>
<feature type="transmembrane region" description="Helical" evidence="16">
    <location>
        <begin position="65"/>
        <end position="84"/>
    </location>
</feature>
<keyword evidence="11" id="KW-0676">Redox-active center</keyword>
<reference evidence="17" key="1">
    <citation type="submission" date="2019-12" db="EMBL/GenBank/DDBJ databases">
        <title>Ruegeria JWLKs population differentiation of coral mucus and skeleton niches.</title>
        <authorList>
            <person name="Luo D."/>
        </authorList>
    </citation>
    <scope>NUCLEOTIDE SEQUENCE</scope>
    <source>
        <strain evidence="17">HKCCD6181</strain>
    </source>
</reference>
<dbReference type="SUPFAM" id="SSF158442">
    <property type="entry name" value="DsbB-like"/>
    <property type="match status" value="1"/>
</dbReference>
<keyword evidence="3" id="KW-1003">Cell membrane</keyword>
<keyword evidence="9 16" id="KW-0472">Membrane</keyword>
<sequence length="156" mass="16310">MTRRSQLVAVASLGSLALLLAAFGFQHLGGLAPCKMCIWQRYPHAVAIAIGAVALALPRLTFLPLLGAAAAATTSAVGAFHAGVEQGWWEGPSSCTSGSISGLSADDLFDQIMSAPLVRCDDIPWEMFGISMAGWNAIASVVLVLIWLAAWKTRAA</sequence>
<proteinExistence type="inferred from homology"/>
<evidence type="ECO:0000256" key="10">
    <source>
        <dbReference type="ARBA" id="ARBA00023157"/>
    </source>
</evidence>
<comment type="similarity">
    <text evidence="13">Belongs to the DsbB family. DsbI subfamily.</text>
</comment>
<evidence type="ECO:0000256" key="3">
    <source>
        <dbReference type="ARBA" id="ARBA00022475"/>
    </source>
</evidence>
<evidence type="ECO:0000256" key="9">
    <source>
        <dbReference type="ARBA" id="ARBA00023136"/>
    </source>
</evidence>
<dbReference type="GO" id="GO:0015035">
    <property type="term" value="F:protein-disulfide reductase activity"/>
    <property type="evidence" value="ECO:0007669"/>
    <property type="project" value="InterPro"/>
</dbReference>
<dbReference type="RefSeq" id="WP_171328290.1">
    <property type="nucleotide sequence ID" value="NZ_WVRA01000001.1"/>
</dbReference>
<dbReference type="PANTHER" id="PTHR36570:SF1">
    <property type="entry name" value="PROTEIN-DISULFIDE OXIDOREDUCTASE DSBI"/>
    <property type="match status" value="1"/>
</dbReference>
<dbReference type="InterPro" id="IPR023380">
    <property type="entry name" value="DsbB-like_sf"/>
</dbReference>
<dbReference type="Pfam" id="PF02600">
    <property type="entry name" value="DsbB"/>
    <property type="match status" value="1"/>
</dbReference>
<evidence type="ECO:0000256" key="15">
    <source>
        <dbReference type="ARBA" id="ARBA00039389"/>
    </source>
</evidence>
<keyword evidence="2" id="KW-0813">Transport</keyword>
<name>A0AA91BYL6_9RHOB</name>
<dbReference type="EMBL" id="WVRA01000001">
    <property type="protein sequence ID" value="NOE17034.1"/>
    <property type="molecule type" value="Genomic_DNA"/>
</dbReference>
<evidence type="ECO:0000256" key="5">
    <source>
        <dbReference type="ARBA" id="ARBA00022692"/>
    </source>
</evidence>
<evidence type="ECO:0000313" key="17">
    <source>
        <dbReference type="EMBL" id="NOE17034.1"/>
    </source>
</evidence>
<evidence type="ECO:0000256" key="6">
    <source>
        <dbReference type="ARBA" id="ARBA00022982"/>
    </source>
</evidence>
<evidence type="ECO:0000256" key="4">
    <source>
        <dbReference type="ARBA" id="ARBA00022519"/>
    </source>
</evidence>
<protein>
    <recommendedName>
        <fullName evidence="15">Putative protein-disulfide oxidoreductase DsbI</fullName>
    </recommendedName>
</protein>
<dbReference type="GO" id="GO:0006457">
    <property type="term" value="P:protein folding"/>
    <property type="evidence" value="ECO:0007669"/>
    <property type="project" value="InterPro"/>
</dbReference>
<dbReference type="Proteomes" id="UP000597886">
    <property type="component" value="Unassembled WGS sequence"/>
</dbReference>
<organism evidence="17 18">
    <name type="scientific">Ruegeria atlantica</name>
    <dbReference type="NCBI Taxonomy" id="81569"/>
    <lineage>
        <taxon>Bacteria</taxon>
        <taxon>Pseudomonadati</taxon>
        <taxon>Pseudomonadota</taxon>
        <taxon>Alphaproteobacteria</taxon>
        <taxon>Rhodobacterales</taxon>
        <taxon>Roseobacteraceae</taxon>
        <taxon>Ruegeria</taxon>
    </lineage>
</organism>
<keyword evidence="8" id="KW-0560">Oxidoreductase</keyword>
<evidence type="ECO:0000256" key="12">
    <source>
        <dbReference type="ARBA" id="ARBA00037310"/>
    </source>
</evidence>
<comment type="subunit">
    <text evidence="14">Interacts with DsbL.</text>
</comment>
<evidence type="ECO:0000256" key="13">
    <source>
        <dbReference type="ARBA" id="ARBA00038060"/>
    </source>
</evidence>
<feature type="transmembrane region" description="Helical" evidence="16">
    <location>
        <begin position="41"/>
        <end position="58"/>
    </location>
</feature>
<evidence type="ECO:0000313" key="18">
    <source>
        <dbReference type="Proteomes" id="UP000597886"/>
    </source>
</evidence>
<keyword evidence="10" id="KW-1015">Disulfide bond</keyword>
<dbReference type="PIRSF" id="PIRSF033913">
    <property type="entry name" value="S-S_format_DsbB"/>
    <property type="match status" value="1"/>
</dbReference>
<keyword evidence="6" id="KW-0249">Electron transport</keyword>
<evidence type="ECO:0000256" key="14">
    <source>
        <dbReference type="ARBA" id="ARBA00038526"/>
    </source>
</evidence>
<evidence type="ECO:0000256" key="1">
    <source>
        <dbReference type="ARBA" id="ARBA00004429"/>
    </source>
</evidence>
<dbReference type="InterPro" id="IPR003752">
    <property type="entry name" value="DiS_bond_form_DsbB/BdbC"/>
</dbReference>
<comment type="function">
    <text evidence="12">Required for disulfide bond formation in some proteins. Part of a redox system composed of DsbI and DsbL that mediates formation of an essential disulfide bond in AssT.</text>
</comment>
<evidence type="ECO:0000256" key="11">
    <source>
        <dbReference type="ARBA" id="ARBA00023284"/>
    </source>
</evidence>
<evidence type="ECO:0000256" key="16">
    <source>
        <dbReference type="SAM" id="Phobius"/>
    </source>
</evidence>